<gene>
    <name evidence="3" type="ORF">GCM10009681_26410</name>
</gene>
<accession>A0ABP4WNB9</accession>
<keyword evidence="2" id="KW-0812">Transmembrane</keyword>
<feature type="region of interest" description="Disordered" evidence="1">
    <location>
        <begin position="1"/>
        <end position="29"/>
    </location>
</feature>
<feature type="compositionally biased region" description="Low complexity" evidence="1">
    <location>
        <begin position="8"/>
        <end position="19"/>
    </location>
</feature>
<evidence type="ECO:0000313" key="3">
    <source>
        <dbReference type="EMBL" id="GAA1754014.1"/>
    </source>
</evidence>
<organism evidence="3 4">
    <name type="scientific">Luedemannella helvata</name>
    <dbReference type="NCBI Taxonomy" id="349315"/>
    <lineage>
        <taxon>Bacteria</taxon>
        <taxon>Bacillati</taxon>
        <taxon>Actinomycetota</taxon>
        <taxon>Actinomycetes</taxon>
        <taxon>Micromonosporales</taxon>
        <taxon>Micromonosporaceae</taxon>
        <taxon>Luedemannella</taxon>
    </lineage>
</organism>
<sequence>MADLSEQSAPSGPSETPSTSTPPQPSKGRKAARTILPIVLFAVIGVASALLATGVFVYQKATEPDRSTPTASVQQMLTAMFVEEDAAKVGLFICSDWTAEEATSAVKGQMDSEARVSWGSMTTAETSGDRAQVEVRMLFRYPEDVTPSGQRYWTFDVINASGWRVCGAHPKS</sequence>
<proteinExistence type="predicted"/>
<comment type="caution">
    <text evidence="3">The sequence shown here is derived from an EMBL/GenBank/DDBJ whole genome shotgun (WGS) entry which is preliminary data.</text>
</comment>
<feature type="transmembrane region" description="Helical" evidence="2">
    <location>
        <begin position="35"/>
        <end position="58"/>
    </location>
</feature>
<name>A0ABP4WNB9_9ACTN</name>
<evidence type="ECO:0000256" key="2">
    <source>
        <dbReference type="SAM" id="Phobius"/>
    </source>
</evidence>
<reference evidence="4" key="1">
    <citation type="journal article" date="2019" name="Int. J. Syst. Evol. Microbiol.">
        <title>The Global Catalogue of Microorganisms (GCM) 10K type strain sequencing project: providing services to taxonomists for standard genome sequencing and annotation.</title>
        <authorList>
            <consortium name="The Broad Institute Genomics Platform"/>
            <consortium name="The Broad Institute Genome Sequencing Center for Infectious Disease"/>
            <person name="Wu L."/>
            <person name="Ma J."/>
        </authorList>
    </citation>
    <scope>NUCLEOTIDE SEQUENCE [LARGE SCALE GENOMIC DNA]</scope>
    <source>
        <strain evidence="4">JCM 13249</strain>
    </source>
</reference>
<evidence type="ECO:0000313" key="4">
    <source>
        <dbReference type="Proteomes" id="UP001500655"/>
    </source>
</evidence>
<keyword evidence="2" id="KW-0472">Membrane</keyword>
<evidence type="ECO:0000256" key="1">
    <source>
        <dbReference type="SAM" id="MobiDB-lite"/>
    </source>
</evidence>
<keyword evidence="4" id="KW-1185">Reference proteome</keyword>
<keyword evidence="2" id="KW-1133">Transmembrane helix</keyword>
<protein>
    <submittedName>
        <fullName evidence="3">Uncharacterized protein</fullName>
    </submittedName>
</protein>
<dbReference type="Proteomes" id="UP001500655">
    <property type="component" value="Unassembled WGS sequence"/>
</dbReference>
<dbReference type="EMBL" id="BAAALS010000011">
    <property type="protein sequence ID" value="GAA1754014.1"/>
    <property type="molecule type" value="Genomic_DNA"/>
</dbReference>